<dbReference type="PANTHER" id="PTHR12899">
    <property type="entry name" value="39S RIBOSOMAL PROTEIN L18, MITOCHONDRIAL"/>
    <property type="match status" value="1"/>
</dbReference>
<organism evidence="10">
    <name type="scientific">Gracilariopsis heteroclada</name>
    <dbReference type="NCBI Taxonomy" id="172978"/>
    <lineage>
        <taxon>Eukaryota</taxon>
        <taxon>Rhodophyta</taxon>
        <taxon>Florideophyceae</taxon>
        <taxon>Rhodymeniophycidae</taxon>
        <taxon>Gracilariales</taxon>
        <taxon>Gracilariaceae</taxon>
        <taxon>Gracilariopsis</taxon>
    </lineage>
</organism>
<dbReference type="HAMAP" id="MF_01337_B">
    <property type="entry name" value="Ribosomal_uL18_B"/>
    <property type="match status" value="1"/>
</dbReference>
<evidence type="ECO:0000256" key="8">
    <source>
        <dbReference type="ARBA" id="ARBA00035303"/>
    </source>
</evidence>
<dbReference type="GO" id="GO:0006412">
    <property type="term" value="P:translation"/>
    <property type="evidence" value="ECO:0007669"/>
    <property type="project" value="UniProtKB-UniRule"/>
</dbReference>
<dbReference type="InterPro" id="IPR057268">
    <property type="entry name" value="Ribosomal_L18"/>
</dbReference>
<dbReference type="InterPro" id="IPR005484">
    <property type="entry name" value="Ribosomal_uL18_bac/plant/anim"/>
</dbReference>
<dbReference type="GO" id="GO:0005840">
    <property type="term" value="C:ribosome"/>
    <property type="evidence" value="ECO:0007669"/>
    <property type="project" value="UniProtKB-KW"/>
</dbReference>
<evidence type="ECO:0000256" key="6">
    <source>
        <dbReference type="ARBA" id="ARBA00022980"/>
    </source>
</evidence>
<dbReference type="CDD" id="cd00432">
    <property type="entry name" value="Ribosomal_L18_L5e"/>
    <property type="match status" value="1"/>
</dbReference>
<dbReference type="SUPFAM" id="SSF53137">
    <property type="entry name" value="Translational machinery components"/>
    <property type="match status" value="1"/>
</dbReference>
<comment type="function">
    <text evidence="1 9">Binds 5S rRNA, forms part of the central protuberance of the 50S subunit.</text>
</comment>
<dbReference type="AlphaFoldDB" id="A0A344V6K2"/>
<dbReference type="GO" id="GO:0008097">
    <property type="term" value="F:5S rRNA binding"/>
    <property type="evidence" value="ECO:0007669"/>
    <property type="project" value="TreeGrafter"/>
</dbReference>
<evidence type="ECO:0000256" key="1">
    <source>
        <dbReference type="ARBA" id="ARBA00003898"/>
    </source>
</evidence>
<accession>A0A344V6K2</accession>
<comment type="subunit">
    <text evidence="3 9">Part of the 50S ribosomal subunit; contacts the 5S rRNA.</text>
</comment>
<evidence type="ECO:0000256" key="7">
    <source>
        <dbReference type="ARBA" id="ARBA00023274"/>
    </source>
</evidence>
<dbReference type="Pfam" id="PF00861">
    <property type="entry name" value="Ribosomal_L18p"/>
    <property type="match status" value="1"/>
</dbReference>
<dbReference type="NCBIfam" id="TIGR00060">
    <property type="entry name" value="L18_bact"/>
    <property type="match status" value="1"/>
</dbReference>
<geneLocation type="chloroplast" evidence="10"/>
<proteinExistence type="inferred from homology"/>
<dbReference type="EMBL" id="MF372957">
    <property type="protein sequence ID" value="AXE43589.1"/>
    <property type="molecule type" value="Genomic_DNA"/>
</dbReference>
<comment type="subcellular location">
    <subcellularLocation>
        <location evidence="9">Plastid</location>
        <location evidence="9">Chloroplast</location>
    </subcellularLocation>
</comment>
<evidence type="ECO:0000256" key="2">
    <source>
        <dbReference type="ARBA" id="ARBA00007116"/>
    </source>
</evidence>
<dbReference type="PANTHER" id="PTHR12899:SF3">
    <property type="entry name" value="LARGE RIBOSOMAL SUBUNIT PROTEIN UL18M"/>
    <property type="match status" value="1"/>
</dbReference>
<keyword evidence="7 9" id="KW-0687">Ribonucleoprotein</keyword>
<dbReference type="RefSeq" id="YP_009500427.1">
    <property type="nucleotide sequence ID" value="NC_038100.1"/>
</dbReference>
<comment type="similarity">
    <text evidence="2 9">Belongs to the universal ribosomal protein uL18 family.</text>
</comment>
<dbReference type="GO" id="GO:1990904">
    <property type="term" value="C:ribonucleoprotein complex"/>
    <property type="evidence" value="ECO:0007669"/>
    <property type="project" value="UniProtKB-KW"/>
</dbReference>
<dbReference type="FunFam" id="3.30.420.100:FF:000001">
    <property type="entry name" value="50S ribosomal protein L18"/>
    <property type="match status" value="1"/>
</dbReference>
<evidence type="ECO:0000256" key="9">
    <source>
        <dbReference type="HAMAP-Rule" id="MF_01337"/>
    </source>
</evidence>
<evidence type="ECO:0000313" key="10">
    <source>
        <dbReference type="EMBL" id="AXE43589.1"/>
    </source>
</evidence>
<keyword evidence="6 9" id="KW-0689">Ribosomal protein</keyword>
<name>A0A344V6K2_9FLOR</name>
<keyword evidence="10" id="KW-0934">Plastid</keyword>
<keyword evidence="4 9" id="KW-0699">rRNA-binding</keyword>
<dbReference type="GO" id="GO:0003735">
    <property type="term" value="F:structural constituent of ribosome"/>
    <property type="evidence" value="ECO:0007669"/>
    <property type="project" value="InterPro"/>
</dbReference>
<sequence>MAKKHILGTNYRPRLCVFRSNKHIYAQIINDSQNKTILSSSTISINLKKNITSSNSCAAARIVGQDIAQKSKKFGIKEVVFDRQNRIYHGRIKALAEAAREEGIKF</sequence>
<evidence type="ECO:0000256" key="4">
    <source>
        <dbReference type="ARBA" id="ARBA00022730"/>
    </source>
</evidence>
<protein>
    <recommendedName>
        <fullName evidence="8 9">Large ribosomal subunit protein uL18c</fullName>
    </recommendedName>
</protein>
<gene>
    <name evidence="9 10" type="primary">rpl18</name>
</gene>
<dbReference type="GeneID" id="37504473"/>
<evidence type="ECO:0000256" key="5">
    <source>
        <dbReference type="ARBA" id="ARBA00022884"/>
    </source>
</evidence>
<dbReference type="Gene3D" id="3.30.420.100">
    <property type="match status" value="1"/>
</dbReference>
<dbReference type="InterPro" id="IPR004389">
    <property type="entry name" value="Ribosomal_uL18_bac-type"/>
</dbReference>
<keyword evidence="5 9" id="KW-0694">RNA-binding</keyword>
<reference evidence="10" key="1">
    <citation type="submission" date="2017-06" db="EMBL/GenBank/DDBJ databases">
        <title>Complete plastid genome of Gracilaria bailinae.</title>
        <authorList>
            <person name="Zhang L."/>
        </authorList>
    </citation>
    <scope>NUCLEOTIDE SEQUENCE</scope>
</reference>
<dbReference type="GO" id="GO:0009507">
    <property type="term" value="C:chloroplast"/>
    <property type="evidence" value="ECO:0007669"/>
    <property type="project" value="UniProtKB-SubCell"/>
</dbReference>
<keyword evidence="10" id="KW-0150">Chloroplast</keyword>
<evidence type="ECO:0000256" key="3">
    <source>
        <dbReference type="ARBA" id="ARBA00011505"/>
    </source>
</evidence>